<dbReference type="EMBL" id="AKHW03004488">
    <property type="protein sequence ID" value="KYO29822.1"/>
    <property type="molecule type" value="Genomic_DNA"/>
</dbReference>
<keyword evidence="2" id="KW-1185">Reference proteome</keyword>
<gene>
    <name evidence="1" type="ORF">Y1Q_0023173</name>
</gene>
<evidence type="ECO:0000313" key="2">
    <source>
        <dbReference type="Proteomes" id="UP000050525"/>
    </source>
</evidence>
<dbReference type="Proteomes" id="UP000050525">
    <property type="component" value="Unassembled WGS sequence"/>
</dbReference>
<comment type="caution">
    <text evidence="1">The sequence shown here is derived from an EMBL/GenBank/DDBJ whole genome shotgun (WGS) entry which is preliminary data.</text>
</comment>
<dbReference type="AlphaFoldDB" id="A0A151MZ77"/>
<reference evidence="1 2" key="1">
    <citation type="journal article" date="2012" name="Genome Biol.">
        <title>Sequencing three crocodilian genomes to illuminate the evolution of archosaurs and amniotes.</title>
        <authorList>
            <person name="St John J.A."/>
            <person name="Braun E.L."/>
            <person name="Isberg S.R."/>
            <person name="Miles L.G."/>
            <person name="Chong A.Y."/>
            <person name="Gongora J."/>
            <person name="Dalzell P."/>
            <person name="Moran C."/>
            <person name="Bed'hom B."/>
            <person name="Abzhanov A."/>
            <person name="Burgess S.C."/>
            <person name="Cooksey A.M."/>
            <person name="Castoe T.A."/>
            <person name="Crawford N.G."/>
            <person name="Densmore L.D."/>
            <person name="Drew J.C."/>
            <person name="Edwards S.V."/>
            <person name="Faircloth B.C."/>
            <person name="Fujita M.K."/>
            <person name="Greenwold M.J."/>
            <person name="Hoffmann F.G."/>
            <person name="Howard J.M."/>
            <person name="Iguchi T."/>
            <person name="Janes D.E."/>
            <person name="Khan S.Y."/>
            <person name="Kohno S."/>
            <person name="de Koning A.J."/>
            <person name="Lance S.L."/>
            <person name="McCarthy F.M."/>
            <person name="McCormack J.E."/>
            <person name="Merchant M.E."/>
            <person name="Peterson D.G."/>
            <person name="Pollock D.D."/>
            <person name="Pourmand N."/>
            <person name="Raney B.J."/>
            <person name="Roessler K.A."/>
            <person name="Sanford J.R."/>
            <person name="Sawyer R.H."/>
            <person name="Schmidt C.J."/>
            <person name="Triplett E.W."/>
            <person name="Tuberville T.D."/>
            <person name="Venegas-Anaya M."/>
            <person name="Howard J.T."/>
            <person name="Jarvis E.D."/>
            <person name="Guillette L.J.Jr."/>
            <person name="Glenn T.C."/>
            <person name="Green R.E."/>
            <person name="Ray D.A."/>
        </authorList>
    </citation>
    <scope>NUCLEOTIDE SEQUENCE [LARGE SCALE GENOMIC DNA]</scope>
    <source>
        <strain evidence="1">KSC_2009_1</strain>
    </source>
</reference>
<name>A0A151MZ77_ALLMI</name>
<organism evidence="1 2">
    <name type="scientific">Alligator mississippiensis</name>
    <name type="common">American alligator</name>
    <dbReference type="NCBI Taxonomy" id="8496"/>
    <lineage>
        <taxon>Eukaryota</taxon>
        <taxon>Metazoa</taxon>
        <taxon>Chordata</taxon>
        <taxon>Craniata</taxon>
        <taxon>Vertebrata</taxon>
        <taxon>Euteleostomi</taxon>
        <taxon>Archelosauria</taxon>
        <taxon>Archosauria</taxon>
        <taxon>Crocodylia</taxon>
        <taxon>Alligatoridae</taxon>
        <taxon>Alligatorinae</taxon>
        <taxon>Alligator</taxon>
    </lineage>
</organism>
<proteinExistence type="predicted"/>
<protein>
    <submittedName>
        <fullName evidence="1">Uncharacterized protein</fullName>
    </submittedName>
</protein>
<accession>A0A151MZ77</accession>
<evidence type="ECO:0000313" key="1">
    <source>
        <dbReference type="EMBL" id="KYO29822.1"/>
    </source>
</evidence>
<sequence>MPDPVREDPVNRQMEEAQALKADVENLEDGIFVPEPACEVEVIAEERPAPAGPHSAIFHYVGFAPWRAIDLNGSASRVCFGCW</sequence>